<keyword evidence="2" id="KW-1133">Transmembrane helix</keyword>
<gene>
    <name evidence="4" type="ORF">CERZMDRAFT_117007</name>
</gene>
<dbReference type="AlphaFoldDB" id="A0A6A6FLF5"/>
<dbReference type="EMBL" id="ML992668">
    <property type="protein sequence ID" value="KAF2214277.1"/>
    <property type="molecule type" value="Genomic_DNA"/>
</dbReference>
<feature type="signal peptide" evidence="3">
    <location>
        <begin position="1"/>
        <end position="20"/>
    </location>
</feature>
<evidence type="ECO:0000256" key="1">
    <source>
        <dbReference type="SAM" id="MobiDB-lite"/>
    </source>
</evidence>
<sequence length="213" mass="23045">MWTVTIVFLCASALSSSTLAAPGPLAVGLDSVTEDLSQKVQDVGDNTVPISSQLHRKQKPSSSSETPKPVKIWVNNDFDNIGTIRVEDSSQDEIHNSISSSSSSPPPSSNSQHQNSKPPQTFLQHLLPLSSHEGFPPRQSVSEFLSSLYRTGAPPATSLQEFFSGATGTLIYIALGIVLLFFAAVAILKSMPRPYRMRMGHRRGHSRLNSLCG</sequence>
<evidence type="ECO:0000313" key="5">
    <source>
        <dbReference type="Proteomes" id="UP000799539"/>
    </source>
</evidence>
<feature type="region of interest" description="Disordered" evidence="1">
    <location>
        <begin position="92"/>
        <end position="119"/>
    </location>
</feature>
<proteinExistence type="predicted"/>
<dbReference type="OrthoDB" id="3648181at2759"/>
<dbReference type="Proteomes" id="UP000799539">
    <property type="component" value="Unassembled WGS sequence"/>
</dbReference>
<feature type="region of interest" description="Disordered" evidence="1">
    <location>
        <begin position="44"/>
        <end position="70"/>
    </location>
</feature>
<evidence type="ECO:0000313" key="4">
    <source>
        <dbReference type="EMBL" id="KAF2214277.1"/>
    </source>
</evidence>
<evidence type="ECO:0000256" key="3">
    <source>
        <dbReference type="SAM" id="SignalP"/>
    </source>
</evidence>
<organism evidence="4 5">
    <name type="scientific">Cercospora zeae-maydis SCOH1-5</name>
    <dbReference type="NCBI Taxonomy" id="717836"/>
    <lineage>
        <taxon>Eukaryota</taxon>
        <taxon>Fungi</taxon>
        <taxon>Dikarya</taxon>
        <taxon>Ascomycota</taxon>
        <taxon>Pezizomycotina</taxon>
        <taxon>Dothideomycetes</taxon>
        <taxon>Dothideomycetidae</taxon>
        <taxon>Mycosphaerellales</taxon>
        <taxon>Mycosphaerellaceae</taxon>
        <taxon>Cercospora</taxon>
    </lineage>
</organism>
<evidence type="ECO:0000256" key="2">
    <source>
        <dbReference type="SAM" id="Phobius"/>
    </source>
</evidence>
<feature type="transmembrane region" description="Helical" evidence="2">
    <location>
        <begin position="170"/>
        <end position="188"/>
    </location>
</feature>
<protein>
    <submittedName>
        <fullName evidence="4">Uncharacterized protein</fullName>
    </submittedName>
</protein>
<keyword evidence="2" id="KW-0472">Membrane</keyword>
<name>A0A6A6FLF5_9PEZI</name>
<keyword evidence="5" id="KW-1185">Reference proteome</keyword>
<reference evidence="4" key="1">
    <citation type="journal article" date="2020" name="Stud. Mycol.">
        <title>101 Dothideomycetes genomes: a test case for predicting lifestyles and emergence of pathogens.</title>
        <authorList>
            <person name="Haridas S."/>
            <person name="Albert R."/>
            <person name="Binder M."/>
            <person name="Bloem J."/>
            <person name="Labutti K."/>
            <person name="Salamov A."/>
            <person name="Andreopoulos B."/>
            <person name="Baker S."/>
            <person name="Barry K."/>
            <person name="Bills G."/>
            <person name="Bluhm B."/>
            <person name="Cannon C."/>
            <person name="Castanera R."/>
            <person name="Culley D."/>
            <person name="Daum C."/>
            <person name="Ezra D."/>
            <person name="Gonzalez J."/>
            <person name="Henrissat B."/>
            <person name="Kuo A."/>
            <person name="Liang C."/>
            <person name="Lipzen A."/>
            <person name="Lutzoni F."/>
            <person name="Magnuson J."/>
            <person name="Mondo S."/>
            <person name="Nolan M."/>
            <person name="Ohm R."/>
            <person name="Pangilinan J."/>
            <person name="Park H.-J."/>
            <person name="Ramirez L."/>
            <person name="Alfaro M."/>
            <person name="Sun H."/>
            <person name="Tritt A."/>
            <person name="Yoshinaga Y."/>
            <person name="Zwiers L.-H."/>
            <person name="Turgeon B."/>
            <person name="Goodwin S."/>
            <person name="Spatafora J."/>
            <person name="Crous P."/>
            <person name="Grigoriev I."/>
        </authorList>
    </citation>
    <scope>NUCLEOTIDE SEQUENCE</scope>
    <source>
        <strain evidence="4">SCOH1-5</strain>
    </source>
</reference>
<feature type="compositionally biased region" description="Low complexity" evidence="1">
    <location>
        <begin position="96"/>
        <end position="116"/>
    </location>
</feature>
<feature type="chain" id="PRO_5025563127" evidence="3">
    <location>
        <begin position="21"/>
        <end position="213"/>
    </location>
</feature>
<keyword evidence="2" id="KW-0812">Transmembrane</keyword>
<accession>A0A6A6FLF5</accession>
<keyword evidence="3" id="KW-0732">Signal</keyword>